<dbReference type="EMBL" id="BSDZ01000094">
    <property type="protein sequence ID" value="GLI70772.1"/>
    <property type="molecule type" value="Genomic_DNA"/>
</dbReference>
<dbReference type="SUPFAM" id="SSF53784">
    <property type="entry name" value="Phosphofructokinase"/>
    <property type="match status" value="1"/>
</dbReference>
<feature type="non-terminal residue" evidence="1">
    <location>
        <position position="104"/>
    </location>
</feature>
<comment type="caution">
    <text evidence="1">The sequence shown here is derived from an EMBL/GenBank/DDBJ whole genome shotgun (WGS) entry which is preliminary data.</text>
</comment>
<protein>
    <submittedName>
        <fullName evidence="1">Uncharacterized protein</fullName>
    </submittedName>
</protein>
<evidence type="ECO:0000313" key="1">
    <source>
        <dbReference type="EMBL" id="GLI70772.1"/>
    </source>
</evidence>
<organism evidence="1 2">
    <name type="scientific">Volvox africanus</name>
    <dbReference type="NCBI Taxonomy" id="51714"/>
    <lineage>
        <taxon>Eukaryota</taxon>
        <taxon>Viridiplantae</taxon>
        <taxon>Chlorophyta</taxon>
        <taxon>core chlorophytes</taxon>
        <taxon>Chlorophyceae</taxon>
        <taxon>CS clade</taxon>
        <taxon>Chlamydomonadales</taxon>
        <taxon>Volvocaceae</taxon>
        <taxon>Volvox</taxon>
    </lineage>
</organism>
<evidence type="ECO:0000313" key="2">
    <source>
        <dbReference type="Proteomes" id="UP001165090"/>
    </source>
</evidence>
<name>A0ABQ5SL96_9CHLO</name>
<dbReference type="InterPro" id="IPR050929">
    <property type="entry name" value="PFKA"/>
</dbReference>
<dbReference type="Proteomes" id="UP001165090">
    <property type="component" value="Unassembled WGS sequence"/>
</dbReference>
<keyword evidence="2" id="KW-1185">Reference proteome</keyword>
<gene>
    <name evidence="1" type="ORF">VaNZ11_015805</name>
</gene>
<reference evidence="1 2" key="1">
    <citation type="journal article" date="2023" name="IScience">
        <title>Expanded male sex-determining region conserved during the evolution of homothallism in the green alga Volvox.</title>
        <authorList>
            <person name="Yamamoto K."/>
            <person name="Matsuzaki R."/>
            <person name="Mahakham W."/>
            <person name="Heman W."/>
            <person name="Sekimoto H."/>
            <person name="Kawachi M."/>
            <person name="Minakuchi Y."/>
            <person name="Toyoda A."/>
            <person name="Nozaki H."/>
        </authorList>
    </citation>
    <scope>NUCLEOTIDE SEQUENCE [LARGE SCALE GENOMIC DNA]</scope>
    <source>
        <strain evidence="1 2">NIES-4468</strain>
    </source>
</reference>
<dbReference type="Gene3D" id="3.40.50.450">
    <property type="match status" value="1"/>
</dbReference>
<accession>A0ABQ5SL96</accession>
<proteinExistence type="predicted"/>
<dbReference type="InterPro" id="IPR035966">
    <property type="entry name" value="PKF_sf"/>
</dbReference>
<feature type="non-terminal residue" evidence="1">
    <location>
        <position position="1"/>
    </location>
</feature>
<sequence length="104" mass="11580">QHSPPNDRLHCIHNVHIHIHIHTHTHTHTHTQAIVHRLTDYGVPEGQVLGICDGFKGFDPRHPAKPRPLTRHVVEGAHLRGGSMLGTSKGWADIDAVVAKIAMW</sequence>
<dbReference type="PANTHER" id="PTHR45770">
    <property type="entry name" value="ATP-DEPENDENT 6-PHOSPHOFRUCTOKINASE 1"/>
    <property type="match status" value="1"/>
</dbReference>